<feature type="domain" description="Large polyvalent protein-associated" evidence="2">
    <location>
        <begin position="533"/>
        <end position="612"/>
    </location>
</feature>
<dbReference type="AlphaFoldDB" id="A0A140GXJ3"/>
<evidence type="ECO:0000259" key="2">
    <source>
        <dbReference type="Pfam" id="PF18796"/>
    </source>
</evidence>
<sequence length="676" mass="76083">MADNLQHEDFGEKIGGAKKDLWKDRGLYVDDLGGMNEREAEKFVKKDNVWRKPDYQAMLDDGVPLGVVYFIKKARDSLGASPQYRYSDKTPELRRARQEEYIETVRQLQDVIEDVRTLDDAMQAYDRFLIQNGYVEQVQGWASGTHYRATKKALDNPVITNKLVQTLHIRSASHFDRDFTQKAQQEQFGVSKDQKVPRGYAIHFNDGKNTYSRNNDWKPGTYYVTKGYSILQTNFESRETALKWVQDFARQRSKGGKVRFTPPQLAHVRRTGPDYRSGQEITGQHYLNTFGFRGGEFGNWMNQNDRQASLNMGFEALKDLAAALQISDQDIAFGGTLAIAFGARGSGNAAAHYEPLRKVINLTKMHGAGSLAHEWWHGFDDYLGAKMGAKGMLSEQPRLYPLFQKLIDTMKYKPETPEQAAKRTEAQNSRTKKNAASWLDSAVLGSLKRHGDERTLEQYAALKGAFLSGEVGSLDKINALKKSVSGHVIPKSERDRLEMFERTLHGMQEQETPQIGRTETDYYCNSVKMGKECEKDGGYWDSNVEMTARAFACYVKDKLPYASDYLAGHADCAVALVMDKSGETEVLKAYPQGEERRAINAMFDEIVADLKLQHTLTHAETTLPLAVQAVPLAENEQISIFTMERPSVIGQLAAARPAEKSTPAQAAPKKSHAPEI</sequence>
<dbReference type="EMBL" id="KT825491">
    <property type="protein sequence ID" value="AMN85532.1"/>
    <property type="molecule type" value="Genomic_DNA"/>
</dbReference>
<evidence type="ECO:0000256" key="1">
    <source>
        <dbReference type="SAM" id="MobiDB-lite"/>
    </source>
</evidence>
<accession>A0A140GXJ3</accession>
<feature type="region of interest" description="Disordered" evidence="1">
    <location>
        <begin position="655"/>
        <end position="676"/>
    </location>
</feature>
<reference evidence="3" key="1">
    <citation type="journal article" date="2016" name="J. Antimicrob. Chemother.">
        <title>Characterization of a genomic island harbouring a new vanD allele from Enterococcus faecium N15-508 isolated in Canada.</title>
        <authorList>
            <person name="Boyd D.A."/>
            <person name="Lalancette C."/>
            <person name="Levesque S."/>
            <person name="Golding G.R."/>
        </authorList>
    </citation>
    <scope>NUCLEOTIDE SEQUENCE</scope>
    <source>
        <strain evidence="3">N15-508</strain>
    </source>
</reference>
<protein>
    <recommendedName>
        <fullName evidence="2">Large polyvalent protein-associated domain-containing protein</fullName>
    </recommendedName>
</protein>
<proteinExistence type="predicted"/>
<name>A0A140GXJ3_ENTFC</name>
<dbReference type="Pfam" id="PF18796">
    <property type="entry name" value="LPD1"/>
    <property type="match status" value="1"/>
</dbReference>
<organism evidence="3">
    <name type="scientific">Enterococcus faecium</name>
    <name type="common">Streptococcus faecium</name>
    <dbReference type="NCBI Taxonomy" id="1352"/>
    <lineage>
        <taxon>Bacteria</taxon>
        <taxon>Bacillati</taxon>
        <taxon>Bacillota</taxon>
        <taxon>Bacilli</taxon>
        <taxon>Lactobacillales</taxon>
        <taxon>Enterococcaceae</taxon>
        <taxon>Enterococcus</taxon>
    </lineage>
</organism>
<evidence type="ECO:0000313" key="3">
    <source>
        <dbReference type="EMBL" id="AMN85532.1"/>
    </source>
</evidence>
<dbReference type="InterPro" id="IPR041047">
    <property type="entry name" value="LPD1"/>
</dbReference>